<evidence type="ECO:0000256" key="5">
    <source>
        <dbReference type="ARBA" id="ARBA00013123"/>
    </source>
</evidence>
<evidence type="ECO:0000256" key="4">
    <source>
        <dbReference type="ARBA" id="ARBA00011738"/>
    </source>
</evidence>
<feature type="binding site" evidence="20">
    <location>
        <position position="60"/>
    </location>
    <ligand>
        <name>[2Fe-2S] cluster</name>
        <dbReference type="ChEBI" id="CHEBI:190135"/>
        <label>2</label>
    </ligand>
</feature>
<keyword evidence="12 20" id="KW-0408">Iron</keyword>
<evidence type="ECO:0000256" key="8">
    <source>
        <dbReference type="ARBA" id="ARBA00022714"/>
    </source>
</evidence>
<dbReference type="GO" id="GO:0043546">
    <property type="term" value="F:molybdopterin cofactor binding"/>
    <property type="evidence" value="ECO:0007669"/>
    <property type="project" value="InterPro"/>
</dbReference>
<evidence type="ECO:0000256" key="7">
    <source>
        <dbReference type="ARBA" id="ARBA00022630"/>
    </source>
</evidence>
<feature type="domain" description="FAD-binding PCMH-type" evidence="21">
    <location>
        <begin position="189"/>
        <end position="375"/>
    </location>
</feature>
<dbReference type="Gene3D" id="3.30.390.50">
    <property type="entry name" value="CO dehydrogenase flavoprotein, C-terminal domain"/>
    <property type="match status" value="1"/>
</dbReference>
<reference evidence="22" key="1">
    <citation type="submission" date="2019-08" db="EMBL/GenBank/DDBJ databases">
        <title>The genome of the North American firefly Photinus pyralis.</title>
        <authorList>
            <consortium name="Photinus pyralis genome working group"/>
            <person name="Fallon T.R."/>
            <person name="Sander Lower S.E."/>
            <person name="Weng J.-K."/>
        </authorList>
    </citation>
    <scope>NUCLEOTIDE SEQUENCE</scope>
    <source>
        <strain evidence="22">TRF0915ILg1</strain>
        <tissue evidence="22">Whole body</tissue>
    </source>
</reference>
<feature type="binding site" evidence="19">
    <location>
        <begin position="217"/>
        <end position="224"/>
    </location>
    <ligand>
        <name>FAD</name>
        <dbReference type="ChEBI" id="CHEBI:57692"/>
    </ligand>
</feature>
<keyword evidence="14" id="KW-0520">NAD</keyword>
<gene>
    <name evidence="22" type="ORF">ILUMI_20862</name>
</gene>
<evidence type="ECO:0000259" key="21">
    <source>
        <dbReference type="PROSITE" id="PS51387"/>
    </source>
</evidence>
<comment type="cofactor">
    <cofactor evidence="1 19">
        <name>FAD</name>
        <dbReference type="ChEBI" id="CHEBI:57692"/>
    </cofactor>
</comment>
<dbReference type="FunFam" id="3.30.365.10:FF:000003">
    <property type="entry name" value="Aldehyde oxidase 1"/>
    <property type="match status" value="1"/>
</dbReference>
<accession>A0A8K0FYJ1</accession>
<keyword evidence="8 20" id="KW-0001">2Fe-2S</keyword>
<dbReference type="InterPro" id="IPR016169">
    <property type="entry name" value="FAD-bd_PCMH_sub2"/>
</dbReference>
<evidence type="ECO:0000256" key="17">
    <source>
        <dbReference type="ARBA" id="ARBA00049017"/>
    </source>
</evidence>
<dbReference type="InterPro" id="IPR036884">
    <property type="entry name" value="2Fe-2S-bd_dom_sf"/>
</dbReference>
<dbReference type="SMART" id="SM01092">
    <property type="entry name" value="CO_deh_flav_C"/>
    <property type="match status" value="1"/>
</dbReference>
<feature type="binding site" evidence="20">
    <location>
        <position position="20"/>
    </location>
    <ligand>
        <name>[2Fe-2S] cluster</name>
        <dbReference type="ChEBI" id="CHEBI:190135"/>
        <label>1</label>
    </ligand>
</feature>
<comment type="catalytic activity">
    <reaction evidence="17">
        <text>xanthine + NAD(+) + H2O = urate + NADH + H(+)</text>
        <dbReference type="Rhea" id="RHEA:16669"/>
        <dbReference type="ChEBI" id="CHEBI:15377"/>
        <dbReference type="ChEBI" id="CHEBI:15378"/>
        <dbReference type="ChEBI" id="CHEBI:17712"/>
        <dbReference type="ChEBI" id="CHEBI:17775"/>
        <dbReference type="ChEBI" id="CHEBI:57540"/>
        <dbReference type="ChEBI" id="CHEBI:57945"/>
        <dbReference type="EC" id="1.17.1.4"/>
    </reaction>
</comment>
<evidence type="ECO:0000256" key="1">
    <source>
        <dbReference type="ARBA" id="ARBA00001974"/>
    </source>
</evidence>
<dbReference type="FunFam" id="3.30.390.50:FF:000001">
    <property type="entry name" value="Xanthine dehydrogenase oxidase"/>
    <property type="match status" value="1"/>
</dbReference>
<name>A0A8K0FYJ1_IGNLU</name>
<dbReference type="AlphaFoldDB" id="A0A8K0FYJ1"/>
<comment type="caution">
    <text evidence="22">The sequence shown here is derived from an EMBL/GenBank/DDBJ whole genome shotgun (WGS) entry which is preliminary data.</text>
</comment>
<dbReference type="Gene3D" id="1.10.150.120">
    <property type="entry name" value="[2Fe-2S]-binding domain"/>
    <property type="match status" value="1"/>
</dbReference>
<keyword evidence="10 19" id="KW-0274">FAD</keyword>
<feature type="binding site" evidence="20">
    <location>
        <position position="63"/>
    </location>
    <ligand>
        <name>[2Fe-2S] cluster</name>
        <dbReference type="ChEBI" id="CHEBI:190135"/>
        <label>2</label>
    </ligand>
</feature>
<feature type="binding site" evidence="19">
    <location>
        <position position="765"/>
    </location>
    <ligand>
        <name>substrate</name>
    </ligand>
</feature>
<dbReference type="GO" id="GO:0004854">
    <property type="term" value="F:xanthine dehydrogenase activity"/>
    <property type="evidence" value="ECO:0007669"/>
    <property type="project" value="UniProtKB-EC"/>
</dbReference>
<dbReference type="FunFam" id="3.30.365.10:FF:000001">
    <property type="entry name" value="Xanthine dehydrogenase oxidase"/>
    <property type="match status" value="1"/>
</dbReference>
<dbReference type="FunFam" id="1.10.150.120:FF:000001">
    <property type="entry name" value="Aldehyde oxidase 1"/>
    <property type="match status" value="1"/>
</dbReference>
<dbReference type="SUPFAM" id="SSF56003">
    <property type="entry name" value="Molybdenum cofactor-binding domain"/>
    <property type="match status" value="1"/>
</dbReference>
<dbReference type="InterPro" id="IPR016167">
    <property type="entry name" value="FAD-bd_PCMH_sub1"/>
</dbReference>
<evidence type="ECO:0000256" key="15">
    <source>
        <dbReference type="ARBA" id="ARBA00023140"/>
    </source>
</evidence>
<dbReference type="Gene3D" id="3.30.465.10">
    <property type="match status" value="1"/>
</dbReference>
<evidence type="ECO:0000256" key="3">
    <source>
        <dbReference type="ARBA" id="ARBA00006849"/>
    </source>
</evidence>
<comment type="similarity">
    <text evidence="3">Belongs to the xanthine dehydrogenase family.</text>
</comment>
<dbReference type="Pfam" id="PF02738">
    <property type="entry name" value="MoCoBD_1"/>
    <property type="match status" value="1"/>
</dbReference>
<dbReference type="InterPro" id="IPR016166">
    <property type="entry name" value="FAD-bd_PCMH"/>
</dbReference>
<dbReference type="InterPro" id="IPR016208">
    <property type="entry name" value="Ald_Oxase/xanthine_DH-like"/>
</dbReference>
<dbReference type="GO" id="GO:0051537">
    <property type="term" value="F:2 iron, 2 sulfur cluster binding"/>
    <property type="evidence" value="ECO:0007669"/>
    <property type="project" value="UniProtKB-KW"/>
</dbReference>
<evidence type="ECO:0000256" key="12">
    <source>
        <dbReference type="ARBA" id="ARBA00023004"/>
    </source>
</evidence>
<dbReference type="GO" id="GO:0005506">
    <property type="term" value="F:iron ion binding"/>
    <property type="evidence" value="ECO:0007669"/>
    <property type="project" value="InterPro"/>
</dbReference>
<evidence type="ECO:0000256" key="6">
    <source>
        <dbReference type="ARBA" id="ARBA00022505"/>
    </source>
</evidence>
<dbReference type="Gene3D" id="3.10.20.30">
    <property type="match status" value="1"/>
</dbReference>
<feature type="binding site" evidence="20">
    <location>
        <position position="95"/>
    </location>
    <ligand>
        <name>[2Fe-2S] cluster</name>
        <dbReference type="ChEBI" id="CHEBI:190135"/>
        <label>2</label>
    </ligand>
</feature>
<keyword evidence="7" id="KW-0285">Flavoprotein</keyword>
<evidence type="ECO:0000256" key="10">
    <source>
        <dbReference type="ARBA" id="ARBA00022827"/>
    </source>
</evidence>
<dbReference type="FunFam" id="3.30.365.10:FF:000002">
    <property type="entry name" value="Xanthine dehydrogenase oxidase"/>
    <property type="match status" value="1"/>
</dbReference>
<comment type="subunit">
    <text evidence="4">Homodimer.</text>
</comment>
<comment type="subcellular location">
    <subcellularLocation>
        <location evidence="2">Peroxisome</location>
    </subcellularLocation>
</comment>
<dbReference type="GO" id="GO:0071949">
    <property type="term" value="F:FAD binding"/>
    <property type="evidence" value="ECO:0007669"/>
    <property type="project" value="InterPro"/>
</dbReference>
<dbReference type="InterPro" id="IPR012675">
    <property type="entry name" value="Beta-grasp_dom_sf"/>
</dbReference>
<feature type="binding site" evidence="19">
    <location>
        <position position="297"/>
    </location>
    <ligand>
        <name>FAD</name>
        <dbReference type="ChEBI" id="CHEBI:57692"/>
    </ligand>
</feature>
<dbReference type="InterPro" id="IPR008274">
    <property type="entry name" value="AldOxase/xan_DH_MoCoBD1"/>
</dbReference>
<dbReference type="Pfam" id="PF01799">
    <property type="entry name" value="Fer2_2"/>
    <property type="match status" value="1"/>
</dbReference>
<dbReference type="Pfam" id="PF03450">
    <property type="entry name" value="CO_deh_flav_C"/>
    <property type="match status" value="1"/>
</dbReference>
<evidence type="ECO:0000256" key="19">
    <source>
        <dbReference type="PIRSR" id="PIRSR000127-2"/>
    </source>
</evidence>
<feature type="binding site" evidence="20">
    <location>
        <position position="730"/>
    </location>
    <ligand>
        <name>Mo-molybdopterin</name>
        <dbReference type="ChEBI" id="CHEBI:71302"/>
    </ligand>
    <ligandPart>
        <name>Mo</name>
        <dbReference type="ChEBI" id="CHEBI:28685"/>
    </ligandPart>
</feature>
<evidence type="ECO:0000256" key="16">
    <source>
        <dbReference type="ARBA" id="ARBA00034078"/>
    </source>
</evidence>
<dbReference type="Pfam" id="PF20256">
    <property type="entry name" value="MoCoBD_2"/>
    <property type="match status" value="1"/>
</dbReference>
<dbReference type="InterPro" id="IPR036683">
    <property type="entry name" value="CO_DH_flav_C_dom_sf"/>
</dbReference>
<comment type="cofactor">
    <cofactor evidence="16">
        <name>[2Fe-2S] cluster</name>
        <dbReference type="ChEBI" id="CHEBI:190135"/>
    </cofactor>
</comment>
<keyword evidence="13 20" id="KW-0411">Iron-sulfur</keyword>
<evidence type="ECO:0000256" key="20">
    <source>
        <dbReference type="PIRSR" id="PIRSR000127-3"/>
    </source>
</evidence>
<dbReference type="InterPro" id="IPR022407">
    <property type="entry name" value="OxRdtase_Mopterin_BS"/>
</dbReference>
<dbReference type="FunFam" id="3.30.43.10:FF:000001">
    <property type="entry name" value="Xanthine dehydrogenase/oxidase"/>
    <property type="match status" value="1"/>
</dbReference>
<dbReference type="InterPro" id="IPR036856">
    <property type="entry name" value="Ald_Oxase/Xan_DH_a/b_sf"/>
</dbReference>
<comment type="cofactor">
    <cofactor evidence="20">
        <name>Mo-molybdopterin</name>
        <dbReference type="ChEBI" id="CHEBI:71302"/>
    </cofactor>
    <text evidence="20">Binds 1 Mo-molybdopterin (Mo-MPT) cofactor per subunit.</text>
</comment>
<organism evidence="22 23">
    <name type="scientific">Ignelater luminosus</name>
    <name type="common">Cucubano</name>
    <name type="synonym">Pyrophorus luminosus</name>
    <dbReference type="NCBI Taxonomy" id="2038154"/>
    <lineage>
        <taxon>Eukaryota</taxon>
        <taxon>Metazoa</taxon>
        <taxon>Ecdysozoa</taxon>
        <taxon>Arthropoda</taxon>
        <taxon>Hexapoda</taxon>
        <taxon>Insecta</taxon>
        <taxon>Pterygota</taxon>
        <taxon>Neoptera</taxon>
        <taxon>Endopterygota</taxon>
        <taxon>Coleoptera</taxon>
        <taxon>Polyphaga</taxon>
        <taxon>Elateriformia</taxon>
        <taxon>Elateroidea</taxon>
        <taxon>Elateridae</taxon>
        <taxon>Agrypninae</taxon>
        <taxon>Pyrophorini</taxon>
        <taxon>Ignelater</taxon>
    </lineage>
</organism>
<feature type="binding site" evidence="19">
    <location>
        <position position="383"/>
    </location>
    <ligand>
        <name>FAD</name>
        <dbReference type="ChEBI" id="CHEBI:57692"/>
    </ligand>
</feature>
<dbReference type="FunFam" id="3.90.1170.50:FF:000001">
    <property type="entry name" value="Aldehyde oxidase 1"/>
    <property type="match status" value="1"/>
</dbReference>
<feature type="binding site" evidence="20">
    <location>
        <position position="761"/>
    </location>
    <ligand>
        <name>Mo-molybdopterin</name>
        <dbReference type="ChEBI" id="CHEBI:71302"/>
    </ligand>
    <ligandPart>
        <name>Mo</name>
        <dbReference type="ChEBI" id="CHEBI:28685"/>
    </ligandPart>
</feature>
<dbReference type="Gene3D" id="3.90.1170.50">
    <property type="entry name" value="Aldehyde oxidase/xanthine dehydrogenase, a/b hammerhead"/>
    <property type="match status" value="1"/>
</dbReference>
<dbReference type="EC" id="1.17.1.4" evidence="5"/>
<evidence type="ECO:0000256" key="18">
    <source>
        <dbReference type="ARBA" id="ARBA00049517"/>
    </source>
</evidence>
<dbReference type="SUPFAM" id="SSF54665">
    <property type="entry name" value="CO dehydrogenase molybdoprotein N-domain-like"/>
    <property type="match status" value="1"/>
</dbReference>
<feature type="binding site" evidence="19">
    <location>
        <position position="365"/>
    </location>
    <ligand>
        <name>FAD</name>
        <dbReference type="ChEBI" id="CHEBI:57692"/>
    </ligand>
</feature>
<dbReference type="PIRSF" id="PIRSF000127">
    <property type="entry name" value="Xanthine_DH"/>
    <property type="match status" value="1"/>
</dbReference>
<keyword evidence="15" id="KW-0576">Peroxisome</keyword>
<dbReference type="PANTHER" id="PTHR45444">
    <property type="entry name" value="XANTHINE DEHYDROGENASE"/>
    <property type="match status" value="1"/>
</dbReference>
<dbReference type="GO" id="GO:0005777">
    <property type="term" value="C:peroxisome"/>
    <property type="evidence" value="ECO:0007669"/>
    <property type="project" value="UniProtKB-SubCell"/>
</dbReference>
<dbReference type="SUPFAM" id="SSF56176">
    <property type="entry name" value="FAD-binding/transporter-associated domain-like"/>
    <property type="match status" value="1"/>
</dbReference>
<dbReference type="Gene3D" id="3.30.365.10">
    <property type="entry name" value="Aldehyde oxidase/xanthine dehydrogenase, molybdopterin binding domain"/>
    <property type="match status" value="4"/>
</dbReference>
<dbReference type="PROSITE" id="PS00559">
    <property type="entry name" value="MOLYBDOPTERIN_EUK"/>
    <property type="match status" value="1"/>
</dbReference>
<dbReference type="OrthoDB" id="8300278at2759"/>
<proteinExistence type="inferred from homology"/>
<dbReference type="InterPro" id="IPR046867">
    <property type="entry name" value="AldOxase/xan_DH_MoCoBD2"/>
</dbReference>
<evidence type="ECO:0000256" key="11">
    <source>
        <dbReference type="ARBA" id="ARBA00023002"/>
    </source>
</evidence>
<dbReference type="InterPro" id="IPR005107">
    <property type="entry name" value="CO_DH_flav_C"/>
</dbReference>
<dbReference type="SUPFAM" id="SSF55447">
    <property type="entry name" value="CO dehydrogenase flavoprotein C-terminal domain-like"/>
    <property type="match status" value="1"/>
</dbReference>
<feature type="binding site" evidence="19">
    <location>
        <position position="320"/>
    </location>
    <ligand>
        <name>FAD</name>
        <dbReference type="ChEBI" id="CHEBI:57692"/>
    </ligand>
</feature>
<dbReference type="Proteomes" id="UP000801492">
    <property type="component" value="Unassembled WGS sequence"/>
</dbReference>
<dbReference type="Pfam" id="PF00941">
    <property type="entry name" value="FAD_binding_5"/>
    <property type="match status" value="1"/>
</dbReference>
<keyword evidence="9 20" id="KW-0479">Metal-binding</keyword>
<dbReference type="InterPro" id="IPR002888">
    <property type="entry name" value="2Fe-2S-bd"/>
</dbReference>
<dbReference type="InterPro" id="IPR036318">
    <property type="entry name" value="FAD-bd_PCMH-like_sf"/>
</dbReference>
<protein>
    <recommendedName>
        <fullName evidence="5">xanthine dehydrogenase</fullName>
        <ecNumber evidence="5">1.17.1.4</ecNumber>
    </recommendedName>
</protein>
<dbReference type="EMBL" id="VTPC01089970">
    <property type="protein sequence ID" value="KAF2885330.1"/>
    <property type="molecule type" value="Genomic_DNA"/>
</dbReference>
<dbReference type="PANTHER" id="PTHR45444:SF3">
    <property type="entry name" value="XANTHINE DEHYDROGENASE"/>
    <property type="match status" value="1"/>
</dbReference>
<evidence type="ECO:0000256" key="14">
    <source>
        <dbReference type="ARBA" id="ARBA00023027"/>
    </source>
</evidence>
<keyword evidence="11" id="KW-0560">Oxidoreductase</keyword>
<feature type="binding site" evidence="19">
    <location>
        <position position="877"/>
    </location>
    <ligand>
        <name>substrate</name>
    </ligand>
</feature>
<keyword evidence="6 20" id="KW-0500">Molybdenum</keyword>
<comment type="cofactor">
    <cofactor evidence="20">
        <name>[2Fe-2S] cluster</name>
        <dbReference type="ChEBI" id="CHEBI:190135"/>
    </cofactor>
    <text evidence="20">Binds 2 [2Fe-2S] clusters.</text>
</comment>
<feature type="binding site" evidence="20">
    <location>
        <position position="97"/>
    </location>
    <ligand>
        <name>[2Fe-2S] cluster</name>
        <dbReference type="ChEBI" id="CHEBI:190135"/>
        <label>2</label>
    </ligand>
</feature>
<dbReference type="InterPro" id="IPR037165">
    <property type="entry name" value="AldOxase/xan_DH_Mopterin-bd_sf"/>
</dbReference>
<dbReference type="SMART" id="SM01008">
    <property type="entry name" value="Ald_Xan_dh_C"/>
    <property type="match status" value="1"/>
</dbReference>
<dbReference type="PROSITE" id="PS51387">
    <property type="entry name" value="FAD_PCMH"/>
    <property type="match status" value="1"/>
</dbReference>
<dbReference type="SUPFAM" id="SSF47741">
    <property type="entry name" value="CO dehydrogenase ISP C-domain like"/>
    <property type="match status" value="1"/>
</dbReference>
<comment type="catalytic activity">
    <reaction evidence="18">
        <text>hypoxanthine + NAD(+) + H2O = xanthine + NADH + H(+)</text>
        <dbReference type="Rhea" id="RHEA:24670"/>
        <dbReference type="ChEBI" id="CHEBI:15377"/>
        <dbReference type="ChEBI" id="CHEBI:15378"/>
        <dbReference type="ChEBI" id="CHEBI:17368"/>
        <dbReference type="ChEBI" id="CHEBI:17712"/>
        <dbReference type="ChEBI" id="CHEBI:57540"/>
        <dbReference type="ChEBI" id="CHEBI:57945"/>
        <dbReference type="EC" id="1.17.1.4"/>
    </reaction>
</comment>
<sequence>MISKYDRKLQKVNHFAINACLAPVCAMHGLSVTTVEGIGSTKTKLHPVQERMAKAHGSQCGFCTPGIVMSMYTLLRNHPKPTMKDLEIAFQGNLCRCTGYRPIIEGYKTFTVDWEIMQNATALANGNGVACGMGDKCCKLQNGCKEYDKNEDEALFKPREFVPNDPTQEPIFPPELKLYDTLDKQNLVFKGKYVKWYRPTQLDELLELKQKHPDAKIVVGNTEIGVEVKFKHLEYPIRIQPTLVSEMTDVVLSEHGIKIGAALSLQNVEDFLREQISIQPKYKTRIFTATVQMLHWFAGRQIRNVAAIGGNVMTGSPISDLNQIFVASKTELELQSKRNGCRKVIMNANFFTGYRQNIVNKDEVLISITIPFTKENQYFYAYKQARRRDDDTAIVNSAVNVEFENHSDIIKSIHLAFGGMAPTTVTAPKTSKLLTGKPWNRETLDLAYKSIIEDLPLPPSAPGGMIQFRRALTLSFFFRAFLAISEELQRTLPEIKIEEKDLSAITGFLDKIPKSSQYFQVLPTQEKINTIGQPILHASAFKQATGEAVYCDDIPPMINELYMGFVLSAKAHANILSIDPSEALQMEGVHAFFSAKDLPEDRNKIGKTDDEVVFVAKTVTSQGQILGVVIADDQAKAQKAARTVKVTYEELQPFIISIDDAINHKSYFTGFNNPKVIEKGDVDKVFETAPHIVEGESRNGAQEHFYLETQCVLVVPKNEDDELEVFCSTQYPTSMSKLISHALNIPQNRVITKVKRIGGGFGGKEHRSAIVAIPAALAASRLKRPIRCMLDRDEDILMTGGRHPFYVKYKAAFNDDGRILGCETYLYNNGGYANDLSEFVMERAVFHFENTYKIPNVRVVGYVCKTNLPSNVAMRGFGAPQSMLASEFMVRRIAEYLNKDIVDVCRLNLYRDGDITHYNQKLEYCPIERCWDECMVSSNFYTRQKEVDKYNRENRWKKRGISIVPTKYGIGFSRIHLNQAGALIHIYTDGSVLLTHGGAEMGQGLHTKMLQIASTVLGIPISKIYISETSTDKVPNTSPTAASFSSDINGMAVMNACEIINQRLEPYKKVNPKGKWEEWISAAYFDRVSLSTTGFYKSPCSGYDWKTNSGDVYLYYTCGVACSEVEIDCLTGDHQVLRTDIVMDVGESMNPAIDVGQIEGAFMQGYGMYMLEELLYGPDGTIYTRGPGAYKLPGFNNIPLEFNVSFLKGAPNPRAVYSSKV</sequence>
<evidence type="ECO:0000313" key="22">
    <source>
        <dbReference type="EMBL" id="KAF2885330.1"/>
    </source>
</evidence>
<feature type="binding site" evidence="19">
    <location>
        <position position="843"/>
    </location>
    <ligand>
        <name>substrate</name>
    </ligand>
</feature>
<dbReference type="FunFam" id="3.30.465.10:FF:000004">
    <property type="entry name" value="Xanthine dehydrogenase/oxidase"/>
    <property type="match status" value="1"/>
</dbReference>
<evidence type="ECO:0000256" key="13">
    <source>
        <dbReference type="ARBA" id="ARBA00023014"/>
    </source>
</evidence>
<feature type="binding site" evidence="20">
    <location>
        <position position="875"/>
    </location>
    <ligand>
        <name>Mo-molybdopterin</name>
        <dbReference type="ChEBI" id="CHEBI:71302"/>
    </ligand>
    <ligandPart>
        <name>Mo</name>
        <dbReference type="ChEBI" id="CHEBI:28685"/>
    </ligandPart>
</feature>
<dbReference type="InterPro" id="IPR000674">
    <property type="entry name" value="Ald_Oxase/Xan_DH_a/b"/>
</dbReference>
<evidence type="ECO:0000256" key="2">
    <source>
        <dbReference type="ARBA" id="ARBA00004275"/>
    </source>
</evidence>
<feature type="binding site" evidence="20">
    <location>
        <position position="1042"/>
    </location>
    <ligand>
        <name>Mo-molybdopterin</name>
        <dbReference type="ChEBI" id="CHEBI:71302"/>
    </ligand>
    <ligandPart>
        <name>Mo</name>
        <dbReference type="ChEBI" id="CHEBI:28685"/>
    </ligandPart>
</feature>
<dbReference type="Pfam" id="PF01315">
    <property type="entry name" value="Ald_Xan_dh_C"/>
    <property type="match status" value="1"/>
</dbReference>
<keyword evidence="23" id="KW-1185">Reference proteome</keyword>
<dbReference type="Gene3D" id="3.30.43.10">
    <property type="entry name" value="Uridine Diphospho-n-acetylenolpyruvylglucosamine Reductase, domain 2"/>
    <property type="match status" value="1"/>
</dbReference>
<evidence type="ECO:0000313" key="23">
    <source>
        <dbReference type="Proteomes" id="UP000801492"/>
    </source>
</evidence>
<evidence type="ECO:0000256" key="9">
    <source>
        <dbReference type="ARBA" id="ARBA00022723"/>
    </source>
</evidence>
<dbReference type="InterPro" id="IPR002346">
    <property type="entry name" value="Mopterin_DH_FAD-bd"/>
</dbReference>